<sequence>MMKETLVVDGMTCSKCEAAVTNALNEVQGVNGVSVDLSTGNVEVEHDNVDKSVLANAIEDQGYDVRK</sequence>
<evidence type="ECO:0000256" key="1">
    <source>
        <dbReference type="ARBA" id="ARBA00022723"/>
    </source>
</evidence>
<dbReference type="InterPro" id="IPR036163">
    <property type="entry name" value="HMA_dom_sf"/>
</dbReference>
<dbReference type="PROSITE" id="PS50846">
    <property type="entry name" value="HMA_2"/>
    <property type="match status" value="1"/>
</dbReference>
<dbReference type="GO" id="GO:0046872">
    <property type="term" value="F:metal ion binding"/>
    <property type="evidence" value="ECO:0007669"/>
    <property type="project" value="UniProtKB-KW"/>
</dbReference>
<organism evidence="3 4">
    <name type="scientific">Aliicoccus persicus</name>
    <dbReference type="NCBI Taxonomy" id="930138"/>
    <lineage>
        <taxon>Bacteria</taxon>
        <taxon>Bacillati</taxon>
        <taxon>Bacillota</taxon>
        <taxon>Bacilli</taxon>
        <taxon>Bacillales</taxon>
        <taxon>Staphylococcaceae</taxon>
        <taxon>Aliicoccus</taxon>
    </lineage>
</organism>
<gene>
    <name evidence="3" type="ORF">K8V35_00615</name>
</gene>
<dbReference type="Proteomes" id="UP000763505">
    <property type="component" value="Unassembled WGS sequence"/>
</dbReference>
<comment type="caution">
    <text evidence="3">The sequence shown here is derived from an EMBL/GenBank/DDBJ whole genome shotgun (WGS) entry which is preliminary data.</text>
</comment>
<dbReference type="Pfam" id="PF00403">
    <property type="entry name" value="HMA"/>
    <property type="match status" value="1"/>
</dbReference>
<reference evidence="3" key="1">
    <citation type="journal article" date="2021" name="PeerJ">
        <title>Extensive microbial diversity within the chicken gut microbiome revealed by metagenomics and culture.</title>
        <authorList>
            <person name="Gilroy R."/>
            <person name="Ravi A."/>
            <person name="Getino M."/>
            <person name="Pursley I."/>
            <person name="Horton D.L."/>
            <person name="Alikhan N.F."/>
            <person name="Baker D."/>
            <person name="Gharbi K."/>
            <person name="Hall N."/>
            <person name="Watson M."/>
            <person name="Adriaenssens E.M."/>
            <person name="Foster-Nyarko E."/>
            <person name="Jarju S."/>
            <person name="Secka A."/>
            <person name="Antonio M."/>
            <person name="Oren A."/>
            <person name="Chaudhuri R.R."/>
            <person name="La Ragione R."/>
            <person name="Hildebrand F."/>
            <person name="Pallen M.J."/>
        </authorList>
    </citation>
    <scope>NUCLEOTIDE SEQUENCE</scope>
    <source>
        <strain evidence="3">6019</strain>
    </source>
</reference>
<accession>A0A921B545</accession>
<proteinExistence type="predicted"/>
<name>A0A921B545_9STAP</name>
<reference evidence="3" key="2">
    <citation type="submission" date="2021-09" db="EMBL/GenBank/DDBJ databases">
        <authorList>
            <person name="Gilroy R."/>
        </authorList>
    </citation>
    <scope>NUCLEOTIDE SEQUENCE</scope>
    <source>
        <strain evidence="3">6019</strain>
    </source>
</reference>
<dbReference type="CDD" id="cd00371">
    <property type="entry name" value="HMA"/>
    <property type="match status" value="1"/>
</dbReference>
<dbReference type="AlphaFoldDB" id="A0A921B545"/>
<dbReference type="SUPFAM" id="SSF55008">
    <property type="entry name" value="HMA, heavy metal-associated domain"/>
    <property type="match status" value="1"/>
</dbReference>
<keyword evidence="1" id="KW-0479">Metal-binding</keyword>
<feature type="domain" description="HMA" evidence="2">
    <location>
        <begin position="2"/>
        <end position="66"/>
    </location>
</feature>
<evidence type="ECO:0000313" key="4">
    <source>
        <dbReference type="Proteomes" id="UP000763505"/>
    </source>
</evidence>
<evidence type="ECO:0000313" key="3">
    <source>
        <dbReference type="EMBL" id="HJE18840.1"/>
    </source>
</evidence>
<dbReference type="Gene3D" id="3.30.70.100">
    <property type="match status" value="1"/>
</dbReference>
<evidence type="ECO:0000259" key="2">
    <source>
        <dbReference type="PROSITE" id="PS50846"/>
    </source>
</evidence>
<dbReference type="InterPro" id="IPR006121">
    <property type="entry name" value="HMA_dom"/>
</dbReference>
<dbReference type="FunFam" id="3.30.70.100:FF:000001">
    <property type="entry name" value="ATPase copper transporting beta"/>
    <property type="match status" value="1"/>
</dbReference>
<protein>
    <submittedName>
        <fullName evidence="3">Cation transporter</fullName>
    </submittedName>
</protein>
<dbReference type="EMBL" id="DYYI01000006">
    <property type="protein sequence ID" value="HJE18840.1"/>
    <property type="molecule type" value="Genomic_DNA"/>
</dbReference>